<sequence length="203" mass="22185">MNKNGLLNLLETSGEQQCRDLRSEGATKVAELRRKAFARARQRVSAAIAEERKRMDQAIGRVEAEVETTLRQRLLAHDAALVEQGRRVLIENLQRRWQDPDARSAWAATLVDEAANVVIARDWRVECPNGWPGEEQAELARRAAEAHGARVEIVPSDSLEAGLKLVSGGLVVDMSLAGLLVDEDFIDGALLDLVGRASAGEAS</sequence>
<accession>A0A845VIS9</accession>
<reference evidence="1 2" key="1">
    <citation type="submission" date="2020-02" db="EMBL/GenBank/DDBJ databases">
        <authorList>
            <person name="Zhang X.-Y."/>
        </authorList>
    </citation>
    <scope>NUCLEOTIDE SEQUENCE [LARGE SCALE GENOMIC DNA]</scope>
    <source>
        <strain evidence="1 2">C33</strain>
    </source>
</reference>
<dbReference type="AlphaFoldDB" id="A0A845VIS9"/>
<evidence type="ECO:0000313" key="2">
    <source>
        <dbReference type="Proteomes" id="UP000484885"/>
    </source>
</evidence>
<dbReference type="EMBL" id="JAAGSC010000044">
    <property type="protein sequence ID" value="NDY97079.1"/>
    <property type="molecule type" value="Genomic_DNA"/>
</dbReference>
<protein>
    <submittedName>
        <fullName evidence="1">Uncharacterized protein</fullName>
    </submittedName>
</protein>
<name>A0A845VIS9_9GAMM</name>
<dbReference type="RefSeq" id="WP_164212445.1">
    <property type="nucleotide sequence ID" value="NZ_JAAGSC010000044.1"/>
</dbReference>
<organism evidence="1 2">
    <name type="scientific">Wenzhouxiangella limi</name>
    <dbReference type="NCBI Taxonomy" id="2707351"/>
    <lineage>
        <taxon>Bacteria</taxon>
        <taxon>Pseudomonadati</taxon>
        <taxon>Pseudomonadota</taxon>
        <taxon>Gammaproteobacteria</taxon>
        <taxon>Chromatiales</taxon>
        <taxon>Wenzhouxiangellaceae</taxon>
        <taxon>Wenzhouxiangella</taxon>
    </lineage>
</organism>
<gene>
    <name evidence="1" type="ORF">G3I74_15220</name>
</gene>
<proteinExistence type="predicted"/>
<dbReference type="Proteomes" id="UP000484885">
    <property type="component" value="Unassembled WGS sequence"/>
</dbReference>
<evidence type="ECO:0000313" key="1">
    <source>
        <dbReference type="EMBL" id="NDY97079.1"/>
    </source>
</evidence>
<keyword evidence="2" id="KW-1185">Reference proteome</keyword>
<comment type="caution">
    <text evidence="1">The sequence shown here is derived from an EMBL/GenBank/DDBJ whole genome shotgun (WGS) entry which is preliminary data.</text>
</comment>